<evidence type="ECO:0000256" key="3">
    <source>
        <dbReference type="ARBA" id="ARBA00022490"/>
    </source>
</evidence>
<evidence type="ECO:0000313" key="11">
    <source>
        <dbReference type="EMBL" id="KAG5177393.1"/>
    </source>
</evidence>
<evidence type="ECO:0000256" key="8">
    <source>
        <dbReference type="ARBA" id="ARBA00046432"/>
    </source>
</evidence>
<feature type="compositionally biased region" description="Low complexity" evidence="10">
    <location>
        <begin position="136"/>
        <end position="158"/>
    </location>
</feature>
<reference evidence="11" key="1">
    <citation type="submission" date="2021-02" db="EMBL/GenBank/DDBJ databases">
        <title>First Annotated Genome of the Yellow-green Alga Tribonema minus.</title>
        <authorList>
            <person name="Mahan K.M."/>
        </authorList>
    </citation>
    <scope>NUCLEOTIDE SEQUENCE</scope>
    <source>
        <strain evidence="11">UTEX B ZZ1240</strain>
    </source>
</reference>
<keyword evidence="4 11" id="KW-0396">Initiation factor</keyword>
<dbReference type="InterPro" id="IPR037171">
    <property type="entry name" value="NagB/RpiA_transferase-like"/>
</dbReference>
<keyword evidence="3" id="KW-0963">Cytoplasm</keyword>
<feature type="compositionally biased region" description="Gly residues" evidence="10">
    <location>
        <begin position="100"/>
        <end position="113"/>
    </location>
</feature>
<proteinExistence type="inferred from homology"/>
<comment type="caution">
    <text evidence="11">The sequence shown here is derived from an EMBL/GenBank/DDBJ whole genome shotgun (WGS) entry which is preliminary data.</text>
</comment>
<protein>
    <recommendedName>
        <fullName evidence="6">Translation initiation factor eIF2B subunit delta</fullName>
    </recommendedName>
    <alternativeName>
        <fullName evidence="7">eIF2B GDP-GTP exchange factor subunit delta</fullName>
    </alternativeName>
</protein>
<dbReference type="Gene3D" id="3.40.50.10470">
    <property type="entry name" value="Translation initiation factor eif-2b, domain 2"/>
    <property type="match status" value="1"/>
</dbReference>
<feature type="compositionally biased region" description="Gly residues" evidence="10">
    <location>
        <begin position="174"/>
        <end position="190"/>
    </location>
</feature>
<feature type="compositionally biased region" description="Low complexity" evidence="10">
    <location>
        <begin position="89"/>
        <end position="99"/>
    </location>
</feature>
<evidence type="ECO:0000256" key="1">
    <source>
        <dbReference type="ARBA" id="ARBA00004514"/>
    </source>
</evidence>
<dbReference type="SUPFAM" id="SSF100950">
    <property type="entry name" value="NagB/RpiA/CoA transferase-like"/>
    <property type="match status" value="1"/>
</dbReference>
<evidence type="ECO:0000256" key="6">
    <source>
        <dbReference type="ARBA" id="ARBA00044147"/>
    </source>
</evidence>
<dbReference type="EMBL" id="JAFCMP010000525">
    <property type="protein sequence ID" value="KAG5177393.1"/>
    <property type="molecule type" value="Genomic_DNA"/>
</dbReference>
<dbReference type="InterPro" id="IPR042529">
    <property type="entry name" value="IF_2B-like_C"/>
</dbReference>
<organism evidence="11 12">
    <name type="scientific">Tribonema minus</name>
    <dbReference type="NCBI Taxonomy" id="303371"/>
    <lineage>
        <taxon>Eukaryota</taxon>
        <taxon>Sar</taxon>
        <taxon>Stramenopiles</taxon>
        <taxon>Ochrophyta</taxon>
        <taxon>PX clade</taxon>
        <taxon>Xanthophyceae</taxon>
        <taxon>Tribonematales</taxon>
        <taxon>Tribonemataceae</taxon>
        <taxon>Tribonema</taxon>
    </lineage>
</organism>
<dbReference type="PANTHER" id="PTHR10233:SF14">
    <property type="entry name" value="TRANSLATION INITIATION FACTOR EIF-2B SUBUNIT DELTA"/>
    <property type="match status" value="1"/>
</dbReference>
<keyword evidence="5" id="KW-0648">Protein biosynthesis</keyword>
<evidence type="ECO:0000256" key="4">
    <source>
        <dbReference type="ARBA" id="ARBA00022540"/>
    </source>
</evidence>
<comment type="subunit">
    <text evidence="8">Component of the translation initiation factor 2B (eIF2B) complex which is a heterodecamer of two sets of five different subunits: alpha, beta, gamma, delta and epsilon. Subunits alpha, beta and delta comprise a regulatory subcomplex and subunits epsilon and gamma comprise a catalytic subcomplex. Within the complex, the hexameric regulatory complex resides at the center, with the two heterodimeric catalytic subcomplexes bound on opposite sides.</text>
</comment>
<feature type="region of interest" description="Disordered" evidence="10">
    <location>
        <begin position="18"/>
        <end position="158"/>
    </location>
</feature>
<sequence length="523" mass="52950">MDPRQDLKQLEALLDSKAVKVSSPRNRGGGARSNSTLPGWSPRLAAQEQLDDQMECLSLGPPSHAAAGDGDSLQQARDAGAGGRSTPRAQQQPQQAATADGGGGGGSGAGAGGAFPKKPKLSKQERRELQERQRAAKAAGERGPPSGAPAPAAHAGGGAAAAAERAGAAAAAAAGGGGGRAAGEGGGGGAAAAAAPQPTGKTLQLFSHLADWRKGRQTAAAVGMGASEIHPSVAALGEKYASGEIRGANARAVALLAAFRDVIRDYQTPPDKMLSWDLDKRLRPQIAFLIDCRPHSVSMGSAIKYLRNAVARVPPDMSEAHAKAHLTAELDGFVSERVVVAGAGVADHACAKIRDGDVILTFGGSSLGRALAAALAADGVPVAYAPLPAAAYAMRDATKVLLGAAALTANGAALARAGTALVAMAARAHNVPVLLLCETYKFSERVQLDAVVYNELGDPAEIVPQEGGGGGGGGGGAHALNLRYDLTPMKYVSLVVTEVGIIPPTSVPVLLREMNRREDTAER</sequence>
<dbReference type="PANTHER" id="PTHR10233">
    <property type="entry name" value="TRANSLATION INITIATION FACTOR EIF-2B"/>
    <property type="match status" value="1"/>
</dbReference>
<comment type="similarity">
    <text evidence="2 9">Belongs to the eIF-2B alpha/beta/delta subunits family.</text>
</comment>
<comment type="subcellular location">
    <subcellularLocation>
        <location evidence="1">Cytoplasm</location>
        <location evidence="1">Cytosol</location>
    </subcellularLocation>
</comment>
<evidence type="ECO:0000313" key="12">
    <source>
        <dbReference type="Proteomes" id="UP000664859"/>
    </source>
</evidence>
<dbReference type="InterPro" id="IPR000649">
    <property type="entry name" value="IF-2B-related"/>
</dbReference>
<dbReference type="GO" id="GO:0005829">
    <property type="term" value="C:cytosol"/>
    <property type="evidence" value="ECO:0007669"/>
    <property type="project" value="UniProtKB-SubCell"/>
</dbReference>
<dbReference type="AlphaFoldDB" id="A0A835YVJ9"/>
<evidence type="ECO:0000256" key="2">
    <source>
        <dbReference type="ARBA" id="ARBA00007251"/>
    </source>
</evidence>
<dbReference type="Proteomes" id="UP000664859">
    <property type="component" value="Unassembled WGS sequence"/>
</dbReference>
<feature type="region of interest" description="Disordered" evidence="10">
    <location>
        <begin position="173"/>
        <end position="195"/>
    </location>
</feature>
<dbReference type="OrthoDB" id="10254737at2759"/>
<evidence type="ECO:0000256" key="5">
    <source>
        <dbReference type="ARBA" id="ARBA00022917"/>
    </source>
</evidence>
<name>A0A835YVJ9_9STRA</name>
<evidence type="ECO:0000256" key="10">
    <source>
        <dbReference type="SAM" id="MobiDB-lite"/>
    </source>
</evidence>
<keyword evidence="12" id="KW-1185">Reference proteome</keyword>
<dbReference type="GO" id="GO:0003743">
    <property type="term" value="F:translation initiation factor activity"/>
    <property type="evidence" value="ECO:0007669"/>
    <property type="project" value="UniProtKB-KW"/>
</dbReference>
<gene>
    <name evidence="11" type="ORF">JKP88DRAFT_346962</name>
</gene>
<accession>A0A835YVJ9</accession>
<feature type="compositionally biased region" description="Basic and acidic residues" evidence="10">
    <location>
        <begin position="122"/>
        <end position="134"/>
    </location>
</feature>
<dbReference type="Pfam" id="PF01008">
    <property type="entry name" value="IF-2B"/>
    <property type="match status" value="2"/>
</dbReference>
<evidence type="ECO:0000256" key="9">
    <source>
        <dbReference type="RuleBase" id="RU003814"/>
    </source>
</evidence>
<evidence type="ECO:0000256" key="7">
    <source>
        <dbReference type="ARBA" id="ARBA00044356"/>
    </source>
</evidence>